<gene>
    <name evidence="3" type="ORF">M989_04058</name>
</gene>
<evidence type="ECO:0000313" key="4">
    <source>
        <dbReference type="Proteomes" id="UP000078386"/>
    </source>
</evidence>
<dbReference type="EMBL" id="LXEU01000081">
    <property type="protein sequence ID" value="OAT46783.1"/>
    <property type="molecule type" value="Genomic_DNA"/>
</dbReference>
<dbReference type="PATRIC" id="fig|1354264.4.peg.4206"/>
<evidence type="ECO:0000259" key="2">
    <source>
        <dbReference type="Pfam" id="PF06889"/>
    </source>
</evidence>
<keyword evidence="1" id="KW-1133">Transmembrane helix</keyword>
<feature type="domain" description="DUF1266" evidence="2">
    <location>
        <begin position="163"/>
        <end position="281"/>
    </location>
</feature>
<name>A0A1B7JFS3_9ENTR</name>
<dbReference type="RefSeq" id="WP_064548322.1">
    <property type="nucleotide sequence ID" value="NZ_LXEU01000081.1"/>
</dbReference>
<accession>A0A1B7JFS3</accession>
<dbReference type="PROSITE" id="PS51257">
    <property type="entry name" value="PROKAR_LIPOPROTEIN"/>
    <property type="match status" value="1"/>
</dbReference>
<evidence type="ECO:0000256" key="1">
    <source>
        <dbReference type="SAM" id="Phobius"/>
    </source>
</evidence>
<comment type="caution">
    <text evidence="3">The sequence shown here is derived from an EMBL/GenBank/DDBJ whole genome shotgun (WGS) entry which is preliminary data.</text>
</comment>
<dbReference type="Proteomes" id="UP000078386">
    <property type="component" value="Unassembled WGS sequence"/>
</dbReference>
<organism evidence="3 4">
    <name type="scientific">Kluyvera georgiana ATCC 51603</name>
    <dbReference type="NCBI Taxonomy" id="1354264"/>
    <lineage>
        <taxon>Bacteria</taxon>
        <taxon>Pseudomonadati</taxon>
        <taxon>Pseudomonadota</taxon>
        <taxon>Gammaproteobacteria</taxon>
        <taxon>Enterobacterales</taxon>
        <taxon>Enterobacteriaceae</taxon>
        <taxon>Kluyvera</taxon>
    </lineage>
</organism>
<dbReference type="InterPro" id="IPR009677">
    <property type="entry name" value="DUF1266"/>
</dbReference>
<sequence>MAFKIATPLIALLACETIERQLTLAEGKSLYLIVNGLLMAWLLLAIARYFMNAHAKKKMPEFAIGKLYNANPAYPLRTDNERHAACAEALYLIGETSVHHASISYVNSLEQLDLSNEDDIKEARLLMSCAWNIDGDRALRKALCQLITRATSRADITMKNIAAKERYIAFLQKQGLPFQNVDACSITGYDLVRASWLARIGFSVGYIDELEARSFLNIIGGLIQQQYSSWEQLTASYLMMYLEWDCGLKNMPGSLLSRLVAKERILGARLLLEDEASPFRHYGFPPYAS</sequence>
<protein>
    <recommendedName>
        <fullName evidence="2">DUF1266 domain-containing protein</fullName>
    </recommendedName>
</protein>
<reference evidence="3 4" key="1">
    <citation type="submission" date="2016-04" db="EMBL/GenBank/DDBJ databases">
        <title>ATOL: Assembling a taxonomically balanced genome-scale reconstruction of the evolutionary history of the Enterobacteriaceae.</title>
        <authorList>
            <person name="Plunkett G.III."/>
            <person name="Neeno-Eckwall E.C."/>
            <person name="Glasner J.D."/>
            <person name="Perna N.T."/>
        </authorList>
    </citation>
    <scope>NUCLEOTIDE SEQUENCE [LARGE SCALE GENOMIC DNA]</scope>
    <source>
        <strain evidence="3 4">ATCC 51603</strain>
    </source>
</reference>
<keyword evidence="1" id="KW-0812">Transmembrane</keyword>
<evidence type="ECO:0000313" key="3">
    <source>
        <dbReference type="EMBL" id="OAT46783.1"/>
    </source>
</evidence>
<feature type="transmembrane region" description="Helical" evidence="1">
    <location>
        <begin position="30"/>
        <end position="50"/>
    </location>
</feature>
<keyword evidence="4" id="KW-1185">Reference proteome</keyword>
<proteinExistence type="predicted"/>
<keyword evidence="1" id="KW-0472">Membrane</keyword>
<dbReference type="Pfam" id="PF06889">
    <property type="entry name" value="DUF1266"/>
    <property type="match status" value="1"/>
</dbReference>
<dbReference type="AlphaFoldDB" id="A0A1B7JFS3"/>